<comment type="caution">
    <text evidence="1">The sequence shown here is derived from an EMBL/GenBank/DDBJ whole genome shotgun (WGS) entry which is preliminary data.</text>
</comment>
<evidence type="ECO:0000313" key="2">
    <source>
        <dbReference type="Proteomes" id="UP001152607"/>
    </source>
</evidence>
<gene>
    <name evidence="1" type="ORF">PDIGIT_LOCUS12737</name>
</gene>
<keyword evidence="2" id="KW-1185">Reference proteome</keyword>
<protein>
    <submittedName>
        <fullName evidence="1">Uncharacterized protein</fullName>
    </submittedName>
</protein>
<proteinExistence type="predicted"/>
<sequence length="168" mass="17930">MHRGLSRIGRLPRAAPALLSRAAGCCERVSECLSAWLACPPARRLSCPALLPCPALSQAAAGATLCRQPETQRVGDWTLLLLLLLLCCGESHQLLPPAASYYYTYCASPLVALHALHRRPGQAGSRLPPSPSHSPFPHCPSCLIACPLLSAFVLPVAAFIPSPLSRYD</sequence>
<reference evidence="1" key="1">
    <citation type="submission" date="2023-01" db="EMBL/GenBank/DDBJ databases">
        <authorList>
            <person name="Van Ghelder C."/>
            <person name="Rancurel C."/>
        </authorList>
    </citation>
    <scope>NUCLEOTIDE SEQUENCE</scope>
    <source>
        <strain evidence="1">CNCM I-4278</strain>
    </source>
</reference>
<dbReference type="EMBL" id="CAOQHR010000009">
    <property type="protein sequence ID" value="CAI6339576.1"/>
    <property type="molecule type" value="Genomic_DNA"/>
</dbReference>
<accession>A0A9W4XVM7</accession>
<name>A0A9W4XVM7_9PLEO</name>
<evidence type="ECO:0000313" key="1">
    <source>
        <dbReference type="EMBL" id="CAI6339576.1"/>
    </source>
</evidence>
<organism evidence="1 2">
    <name type="scientific">Periconia digitata</name>
    <dbReference type="NCBI Taxonomy" id="1303443"/>
    <lineage>
        <taxon>Eukaryota</taxon>
        <taxon>Fungi</taxon>
        <taxon>Dikarya</taxon>
        <taxon>Ascomycota</taxon>
        <taxon>Pezizomycotina</taxon>
        <taxon>Dothideomycetes</taxon>
        <taxon>Pleosporomycetidae</taxon>
        <taxon>Pleosporales</taxon>
        <taxon>Massarineae</taxon>
        <taxon>Periconiaceae</taxon>
        <taxon>Periconia</taxon>
    </lineage>
</organism>
<dbReference type="AlphaFoldDB" id="A0A9W4XVM7"/>
<dbReference type="Proteomes" id="UP001152607">
    <property type="component" value="Unassembled WGS sequence"/>
</dbReference>